<gene>
    <name evidence="2" type="ORF">Cvel_657</name>
</gene>
<sequence length="198" mass="23010">MHHMVSYLDSMDFPNSTIPVAYTAAQAAQDGNGDSNSESALSMIPPATNFLILKEPDQDSDVTEEEEDEERERASEELEHDRIEQPREEVDNNRDPEDTDITEYEPEDDNPDNLSGKREPQGGTSEHHDDDISEAFFRLSEEPQERRQLARDEYEWPIQGRTAHLPLKPLRPLRTGHSWTGTSWRRLWRRIWTNSSHR</sequence>
<feature type="compositionally biased region" description="Basic and acidic residues" evidence="1">
    <location>
        <begin position="139"/>
        <end position="148"/>
    </location>
</feature>
<dbReference type="VEuPathDB" id="CryptoDB:Cvel_657"/>
<reference evidence="2" key="1">
    <citation type="submission" date="2014-11" db="EMBL/GenBank/DDBJ databases">
        <authorList>
            <person name="Otto D Thomas"/>
            <person name="Naeem Raeece"/>
        </authorList>
    </citation>
    <scope>NUCLEOTIDE SEQUENCE</scope>
</reference>
<feature type="compositionally biased region" description="Basic and acidic residues" evidence="1">
    <location>
        <begin position="71"/>
        <end position="96"/>
    </location>
</feature>
<proteinExistence type="predicted"/>
<feature type="compositionally biased region" description="Acidic residues" evidence="1">
    <location>
        <begin position="97"/>
        <end position="111"/>
    </location>
</feature>
<feature type="region of interest" description="Disordered" evidence="1">
    <location>
        <begin position="29"/>
        <end position="148"/>
    </location>
</feature>
<feature type="compositionally biased region" description="Basic and acidic residues" evidence="1">
    <location>
        <begin position="115"/>
        <end position="130"/>
    </location>
</feature>
<name>A0A0G4GHI1_9ALVE</name>
<dbReference type="AlphaFoldDB" id="A0A0G4GHI1"/>
<accession>A0A0G4GHI1</accession>
<evidence type="ECO:0000256" key="1">
    <source>
        <dbReference type="SAM" id="MobiDB-lite"/>
    </source>
</evidence>
<organism evidence="2">
    <name type="scientific">Chromera velia CCMP2878</name>
    <dbReference type="NCBI Taxonomy" id="1169474"/>
    <lineage>
        <taxon>Eukaryota</taxon>
        <taxon>Sar</taxon>
        <taxon>Alveolata</taxon>
        <taxon>Colpodellida</taxon>
        <taxon>Chromeraceae</taxon>
        <taxon>Chromera</taxon>
    </lineage>
</organism>
<dbReference type="EMBL" id="CDMZ01001215">
    <property type="protein sequence ID" value="CEM29182.1"/>
    <property type="molecule type" value="Genomic_DNA"/>
</dbReference>
<evidence type="ECO:0000313" key="2">
    <source>
        <dbReference type="EMBL" id="CEM29182.1"/>
    </source>
</evidence>
<feature type="compositionally biased region" description="Acidic residues" evidence="1">
    <location>
        <begin position="58"/>
        <end position="70"/>
    </location>
</feature>
<protein>
    <submittedName>
        <fullName evidence="2">Uncharacterized protein</fullName>
    </submittedName>
</protein>